<protein>
    <submittedName>
        <fullName evidence="1">Sarcosine oxidase subunit delta</fullName>
    </submittedName>
</protein>
<dbReference type="GO" id="GO:0008115">
    <property type="term" value="F:sarcosine oxidase activity"/>
    <property type="evidence" value="ECO:0007669"/>
    <property type="project" value="InterPro"/>
</dbReference>
<dbReference type="EMBL" id="JAMLDX010000022">
    <property type="protein sequence ID" value="MCP3732724.1"/>
    <property type="molecule type" value="Genomic_DNA"/>
</dbReference>
<evidence type="ECO:0000313" key="2">
    <source>
        <dbReference type="Proteomes" id="UP001139451"/>
    </source>
</evidence>
<evidence type="ECO:0000313" key="1">
    <source>
        <dbReference type="EMBL" id="MCP3732724.1"/>
    </source>
</evidence>
<dbReference type="GO" id="GO:0046653">
    <property type="term" value="P:tetrahydrofolate metabolic process"/>
    <property type="evidence" value="ECO:0007669"/>
    <property type="project" value="InterPro"/>
</dbReference>
<dbReference type="AlphaFoldDB" id="A0A9X2HSD6"/>
<dbReference type="Proteomes" id="UP001139451">
    <property type="component" value="Unassembled WGS sequence"/>
</dbReference>
<name>A0A9X2HSD6_9SPHN</name>
<reference evidence="1" key="1">
    <citation type="submission" date="2022-05" db="EMBL/GenBank/DDBJ databases">
        <title>Sphingomonas sp. strain MG17 Genome sequencing and assembly.</title>
        <authorList>
            <person name="Kim I."/>
        </authorList>
    </citation>
    <scope>NUCLEOTIDE SEQUENCE</scope>
    <source>
        <strain evidence="1">MG17</strain>
    </source>
</reference>
<comment type="caution">
    <text evidence="1">The sequence shown here is derived from an EMBL/GenBank/DDBJ whole genome shotgun (WGS) entry which is preliminary data.</text>
</comment>
<accession>A0A9X2HSD6</accession>
<dbReference type="Gene3D" id="3.30.2270.10">
    <property type="entry name" value="Folate-binding superfamily"/>
    <property type="match status" value="1"/>
</dbReference>
<gene>
    <name evidence="1" type="ORF">M9978_20100</name>
</gene>
<dbReference type="InterPro" id="IPR006279">
    <property type="entry name" value="SoxD"/>
</dbReference>
<proteinExistence type="predicted"/>
<dbReference type="InterPro" id="IPR038561">
    <property type="entry name" value="SoxD_sf"/>
</dbReference>
<sequence>MLLIDCPWCGPRSEREFRCGGESHIVRPETPDAVDDAAWADYLFYRHNTKGVSFERWLHRFGCGRWFNVARATTDHRLAAVYGMTDPRPELEDGR</sequence>
<dbReference type="RefSeq" id="WP_254296371.1">
    <property type="nucleotide sequence ID" value="NZ_JAMLDX010000022.1"/>
</dbReference>
<organism evidence="1 2">
    <name type="scientific">Sphingomonas tagetis</name>
    <dbReference type="NCBI Taxonomy" id="2949092"/>
    <lineage>
        <taxon>Bacteria</taxon>
        <taxon>Pseudomonadati</taxon>
        <taxon>Pseudomonadota</taxon>
        <taxon>Alphaproteobacteria</taxon>
        <taxon>Sphingomonadales</taxon>
        <taxon>Sphingomonadaceae</taxon>
        <taxon>Sphingomonas</taxon>
    </lineage>
</organism>
<dbReference type="Pfam" id="PF04267">
    <property type="entry name" value="SoxD"/>
    <property type="match status" value="1"/>
</dbReference>
<keyword evidence="2" id="KW-1185">Reference proteome</keyword>